<reference evidence="2 3" key="1">
    <citation type="journal article" date="2018" name="Sci. Rep.">
        <title>Raphidocelis subcapitata (=Pseudokirchneriella subcapitata) provides an insight into genome evolution and environmental adaptations in the Sphaeropleales.</title>
        <authorList>
            <person name="Suzuki S."/>
            <person name="Yamaguchi H."/>
            <person name="Nakajima N."/>
            <person name="Kawachi M."/>
        </authorList>
    </citation>
    <scope>NUCLEOTIDE SEQUENCE [LARGE SCALE GENOMIC DNA]</scope>
    <source>
        <strain evidence="2 3">NIES-35</strain>
    </source>
</reference>
<name>A0A2V0NRD7_9CHLO</name>
<evidence type="ECO:0000313" key="3">
    <source>
        <dbReference type="Proteomes" id="UP000247498"/>
    </source>
</evidence>
<feature type="chain" id="PRO_5016179527" evidence="1">
    <location>
        <begin position="20"/>
        <end position="208"/>
    </location>
</feature>
<keyword evidence="1" id="KW-0732">Signal</keyword>
<dbReference type="AlphaFoldDB" id="A0A2V0NRD7"/>
<organism evidence="2 3">
    <name type="scientific">Raphidocelis subcapitata</name>
    <dbReference type="NCBI Taxonomy" id="307507"/>
    <lineage>
        <taxon>Eukaryota</taxon>
        <taxon>Viridiplantae</taxon>
        <taxon>Chlorophyta</taxon>
        <taxon>core chlorophytes</taxon>
        <taxon>Chlorophyceae</taxon>
        <taxon>CS clade</taxon>
        <taxon>Sphaeropleales</taxon>
        <taxon>Selenastraceae</taxon>
        <taxon>Raphidocelis</taxon>
    </lineage>
</organism>
<dbReference type="Proteomes" id="UP000247498">
    <property type="component" value="Unassembled WGS sequence"/>
</dbReference>
<comment type="caution">
    <text evidence="2">The sequence shown here is derived from an EMBL/GenBank/DDBJ whole genome shotgun (WGS) entry which is preliminary data.</text>
</comment>
<gene>
    <name evidence="2" type="ORF">Rsub_03337</name>
</gene>
<sequence>MKAAATALMVLCLACGALGASLKAGGLTSGPALSGAGARALLGKHCGKGPCGVPAVGYPIGGVGASQTQATANAQSVGNNVGGWGVPVGPGYYGGKGALPVVGPVGGVSNANANANANAQSFSQGGVSASQATASSVATAGGFGKGASGGSATANASATSVGGGVGPVYPTVNPLYGKGGIAPYGGIGGGPSNAQANADANSNSNNGW</sequence>
<accession>A0A2V0NRD7</accession>
<dbReference type="InParanoid" id="A0A2V0NRD7"/>
<protein>
    <submittedName>
        <fullName evidence="2">Uncharacterized protein</fullName>
    </submittedName>
</protein>
<dbReference type="EMBL" id="BDRX01000015">
    <property type="protein sequence ID" value="GBF90204.1"/>
    <property type="molecule type" value="Genomic_DNA"/>
</dbReference>
<keyword evidence="3" id="KW-1185">Reference proteome</keyword>
<evidence type="ECO:0000313" key="2">
    <source>
        <dbReference type="EMBL" id="GBF90204.1"/>
    </source>
</evidence>
<feature type="signal peptide" evidence="1">
    <location>
        <begin position="1"/>
        <end position="19"/>
    </location>
</feature>
<evidence type="ECO:0000256" key="1">
    <source>
        <dbReference type="SAM" id="SignalP"/>
    </source>
</evidence>
<proteinExistence type="predicted"/>